<proteinExistence type="predicted"/>
<gene>
    <name evidence="3" type="ORF">COCVIDRAFT_41808</name>
</gene>
<dbReference type="RefSeq" id="XP_014551940.1">
    <property type="nucleotide sequence ID" value="XM_014696454.1"/>
</dbReference>
<dbReference type="InterPro" id="IPR036864">
    <property type="entry name" value="Zn2-C6_fun-type_DNA-bd_sf"/>
</dbReference>
<dbReference type="InterPro" id="IPR001138">
    <property type="entry name" value="Zn2Cys6_DnaBD"/>
</dbReference>
<dbReference type="GeneID" id="26257185"/>
<dbReference type="Pfam" id="PF00172">
    <property type="entry name" value="Zn_clus"/>
    <property type="match status" value="1"/>
</dbReference>
<dbReference type="Proteomes" id="UP000054337">
    <property type="component" value="Unassembled WGS sequence"/>
</dbReference>
<dbReference type="GO" id="GO:0000981">
    <property type="term" value="F:DNA-binding transcription factor activity, RNA polymerase II-specific"/>
    <property type="evidence" value="ECO:0007669"/>
    <property type="project" value="InterPro"/>
</dbReference>
<dbReference type="AlphaFoldDB" id="W7E8V0"/>
<dbReference type="GO" id="GO:0008270">
    <property type="term" value="F:zinc ion binding"/>
    <property type="evidence" value="ECO:0007669"/>
    <property type="project" value="InterPro"/>
</dbReference>
<dbReference type="PANTHER" id="PTHR38791:SF1">
    <property type="entry name" value="TRANSCRIPTION FACTOR, PUTATIVE-RELATED"/>
    <property type="match status" value="1"/>
</dbReference>
<dbReference type="Gene3D" id="4.10.240.10">
    <property type="entry name" value="Zn(2)-C6 fungal-type DNA-binding domain"/>
    <property type="match status" value="1"/>
</dbReference>
<dbReference type="SMART" id="SM00066">
    <property type="entry name" value="GAL4"/>
    <property type="match status" value="1"/>
</dbReference>
<dbReference type="OrthoDB" id="4220372at2759"/>
<dbReference type="CDD" id="cd00067">
    <property type="entry name" value="GAL4"/>
    <property type="match status" value="1"/>
</dbReference>
<dbReference type="PROSITE" id="PS00463">
    <property type="entry name" value="ZN2_CY6_FUNGAL_1"/>
    <property type="match status" value="1"/>
</dbReference>
<organism evidence="3 4">
    <name type="scientific">Bipolaris victoriae (strain FI3)</name>
    <name type="common">Victoria blight of oats agent</name>
    <name type="synonym">Cochliobolus victoriae</name>
    <dbReference type="NCBI Taxonomy" id="930091"/>
    <lineage>
        <taxon>Eukaryota</taxon>
        <taxon>Fungi</taxon>
        <taxon>Dikarya</taxon>
        <taxon>Ascomycota</taxon>
        <taxon>Pezizomycotina</taxon>
        <taxon>Dothideomycetes</taxon>
        <taxon>Pleosporomycetidae</taxon>
        <taxon>Pleosporales</taxon>
        <taxon>Pleosporineae</taxon>
        <taxon>Pleosporaceae</taxon>
        <taxon>Bipolaris</taxon>
    </lineage>
</organism>
<keyword evidence="4" id="KW-1185">Reference proteome</keyword>
<dbReference type="InterPro" id="IPR053175">
    <property type="entry name" value="DHMBA_Reg_Transcription_Factor"/>
</dbReference>
<evidence type="ECO:0000313" key="4">
    <source>
        <dbReference type="Proteomes" id="UP000054337"/>
    </source>
</evidence>
<evidence type="ECO:0000256" key="1">
    <source>
        <dbReference type="ARBA" id="ARBA00023242"/>
    </source>
</evidence>
<evidence type="ECO:0000313" key="3">
    <source>
        <dbReference type="EMBL" id="EUN22365.1"/>
    </source>
</evidence>
<sequence length="604" mass="68082">MVYRGKPSAACAECRKLRSRCDKKQPACGQCIKAGRECSGYRNMVDLMFLDESSRVVTQNRGRISPRKMPVKDNHANEMLVQRPKKQELPESPFRLAGFVMYQPLDDLGVNFFMNNFIVDDPNMSLIHYLPSYYARSGFSGPALRQMCAAVGLVSLANKSHRKDMLSVATNNYATAIRVINAALLCPRKAAQDSILASIFMAAMFEALIIPRHVGMDNCCTHLAGAVSVAHLILKQERQTDVTIQQCTALVKTVIMNCWVQQISLPPNFSEFKNLVEKKAARMSVHDMFLNIVMELLQFKNQIQSSMQDDPTAIIRRALAIDSSLEDFARTLDRQTPFESVQLPAGESEHVAYKGYYHIYPQHLHAHLWNNVRSSRIRLHQLILRQSQGLMPTPELRTQEATSETVIVTLATEMIASVPQLAGYLEDLETPTTPVIRTVPTPDSTSYELRYPTQRCAAARTPESNPHSFYHILYQLYIYGAESCLPQSMRHWIQQRIAWMENKANPVELVSLQDVVRRQLWNVSSKNSDKQYVHFHFISFWLFVEFVSEAESPASLAFDANACAIEKPAIPGFRIGGNDFLHREAVSAGGMHSCSSIACSICNL</sequence>
<dbReference type="EMBL" id="KI968813">
    <property type="protein sequence ID" value="EUN22365.1"/>
    <property type="molecule type" value="Genomic_DNA"/>
</dbReference>
<dbReference type="SUPFAM" id="SSF57701">
    <property type="entry name" value="Zn2/Cys6 DNA-binding domain"/>
    <property type="match status" value="1"/>
</dbReference>
<dbReference type="HOGENOM" id="CLU_013866_5_1_1"/>
<name>W7E8V0_BIPV3</name>
<evidence type="ECO:0000259" key="2">
    <source>
        <dbReference type="PROSITE" id="PS50048"/>
    </source>
</evidence>
<dbReference type="PROSITE" id="PS50048">
    <property type="entry name" value="ZN2_CY6_FUNGAL_2"/>
    <property type="match status" value="1"/>
</dbReference>
<reference evidence="3 4" key="1">
    <citation type="journal article" date="2013" name="PLoS Genet.">
        <title>Comparative genome structure, secondary metabolite, and effector coding capacity across Cochliobolus pathogens.</title>
        <authorList>
            <person name="Condon B.J."/>
            <person name="Leng Y."/>
            <person name="Wu D."/>
            <person name="Bushley K.E."/>
            <person name="Ohm R.A."/>
            <person name="Otillar R."/>
            <person name="Martin J."/>
            <person name="Schackwitz W."/>
            <person name="Grimwood J."/>
            <person name="MohdZainudin N."/>
            <person name="Xue C."/>
            <person name="Wang R."/>
            <person name="Manning V.A."/>
            <person name="Dhillon B."/>
            <person name="Tu Z.J."/>
            <person name="Steffenson B.J."/>
            <person name="Salamov A."/>
            <person name="Sun H."/>
            <person name="Lowry S."/>
            <person name="LaButti K."/>
            <person name="Han J."/>
            <person name="Copeland A."/>
            <person name="Lindquist E."/>
            <person name="Barry K."/>
            <person name="Schmutz J."/>
            <person name="Baker S.E."/>
            <person name="Ciuffetti L.M."/>
            <person name="Grigoriev I.V."/>
            <person name="Zhong S."/>
            <person name="Turgeon B.G."/>
        </authorList>
    </citation>
    <scope>NUCLEOTIDE SEQUENCE [LARGE SCALE GENOMIC DNA]</scope>
    <source>
        <strain evidence="3 4">FI3</strain>
    </source>
</reference>
<dbReference type="PANTHER" id="PTHR38791">
    <property type="entry name" value="ZN(II)2CYS6 TRANSCRIPTION FACTOR (EUROFUNG)-RELATED-RELATED"/>
    <property type="match status" value="1"/>
</dbReference>
<accession>W7E8V0</accession>
<feature type="domain" description="Zn(2)-C6 fungal-type" evidence="2">
    <location>
        <begin position="10"/>
        <end position="39"/>
    </location>
</feature>
<protein>
    <recommendedName>
        <fullName evidence="2">Zn(2)-C6 fungal-type domain-containing protein</fullName>
    </recommendedName>
</protein>
<keyword evidence="1" id="KW-0539">Nucleus</keyword>